<dbReference type="SUPFAM" id="SSF53597">
    <property type="entry name" value="Dihydrofolate reductase-like"/>
    <property type="match status" value="1"/>
</dbReference>
<evidence type="ECO:0000256" key="16">
    <source>
        <dbReference type="PIRSR" id="PIRSR006769-3"/>
    </source>
</evidence>
<keyword evidence="7 13" id="KW-0479">Metal-binding</keyword>
<feature type="binding site" evidence="15">
    <location>
        <position position="241"/>
    </location>
    <ligand>
        <name>substrate</name>
    </ligand>
</feature>
<feature type="binding site" evidence="15">
    <location>
        <position position="205"/>
    </location>
    <ligand>
        <name>substrate</name>
    </ligand>
</feature>
<evidence type="ECO:0000313" key="19">
    <source>
        <dbReference type="Proteomes" id="UP000188169"/>
    </source>
</evidence>
<comment type="pathway">
    <text evidence="3 13">Cofactor biosynthesis; riboflavin biosynthesis; 5-amino-6-(D-ribitylamino)uracil from GTP: step 3/4.</text>
</comment>
<evidence type="ECO:0000256" key="11">
    <source>
        <dbReference type="ARBA" id="ARBA00023002"/>
    </source>
</evidence>
<feature type="binding site" evidence="16">
    <location>
        <position position="121"/>
    </location>
    <ligand>
        <name>Zn(2+)</name>
        <dbReference type="ChEBI" id="CHEBI:29105"/>
        <note>catalytic</note>
    </ligand>
</feature>
<dbReference type="GO" id="GO:0008835">
    <property type="term" value="F:diaminohydroxyphosphoribosylaminopyrimidine deaminase activity"/>
    <property type="evidence" value="ECO:0007669"/>
    <property type="project" value="UniProtKB-EC"/>
</dbReference>
<comment type="catalytic activity">
    <reaction evidence="13">
        <text>2,5-diamino-6-hydroxy-4-(5-phosphoribosylamino)-pyrimidine + H2O + H(+) = 5-amino-6-(5-phospho-D-ribosylamino)uracil + NH4(+)</text>
        <dbReference type="Rhea" id="RHEA:21868"/>
        <dbReference type="ChEBI" id="CHEBI:15377"/>
        <dbReference type="ChEBI" id="CHEBI:15378"/>
        <dbReference type="ChEBI" id="CHEBI:28938"/>
        <dbReference type="ChEBI" id="CHEBI:58453"/>
        <dbReference type="ChEBI" id="CHEBI:58614"/>
        <dbReference type="EC" id="3.5.4.26"/>
    </reaction>
</comment>
<keyword evidence="6 13" id="KW-0686">Riboflavin biosynthesis</keyword>
<dbReference type="Pfam" id="PF00383">
    <property type="entry name" value="dCMP_cyt_deam_1"/>
    <property type="match status" value="1"/>
</dbReference>
<comment type="catalytic activity">
    <reaction evidence="13">
        <text>5-amino-6-(5-phospho-D-ribitylamino)uracil + NADP(+) = 5-amino-6-(5-phospho-D-ribosylamino)uracil + NADPH + H(+)</text>
        <dbReference type="Rhea" id="RHEA:17845"/>
        <dbReference type="ChEBI" id="CHEBI:15378"/>
        <dbReference type="ChEBI" id="CHEBI:57783"/>
        <dbReference type="ChEBI" id="CHEBI:58349"/>
        <dbReference type="ChEBI" id="CHEBI:58421"/>
        <dbReference type="ChEBI" id="CHEBI:58453"/>
        <dbReference type="EC" id="1.1.1.193"/>
    </reaction>
</comment>
<dbReference type="InterPro" id="IPR004794">
    <property type="entry name" value="Eubact_RibD"/>
</dbReference>
<evidence type="ECO:0000256" key="2">
    <source>
        <dbReference type="ARBA" id="ARBA00004882"/>
    </source>
</evidence>
<evidence type="ECO:0000256" key="9">
    <source>
        <dbReference type="ARBA" id="ARBA00022833"/>
    </source>
</evidence>
<keyword evidence="19" id="KW-1185">Reference proteome</keyword>
<evidence type="ECO:0000256" key="4">
    <source>
        <dbReference type="ARBA" id="ARBA00005259"/>
    </source>
</evidence>
<dbReference type="CDD" id="cd01284">
    <property type="entry name" value="Riboflavin_deaminase-reductase"/>
    <property type="match status" value="1"/>
</dbReference>
<dbReference type="GO" id="GO:0008703">
    <property type="term" value="F:5-amino-6-(5-phosphoribosylamino)uracil reductase activity"/>
    <property type="evidence" value="ECO:0007669"/>
    <property type="project" value="UniProtKB-EC"/>
</dbReference>
<comment type="similarity">
    <text evidence="5 13">In the C-terminal section; belongs to the HTP reductase family.</text>
</comment>
<dbReference type="InterPro" id="IPR002125">
    <property type="entry name" value="CMP_dCMP_dom"/>
</dbReference>
<keyword evidence="12" id="KW-0511">Multifunctional enzyme</keyword>
<organism evidence="18 19">
    <name type="scientific">Psychrobacter pasteurii</name>
    <dbReference type="NCBI Taxonomy" id="1945520"/>
    <lineage>
        <taxon>Bacteria</taxon>
        <taxon>Pseudomonadati</taxon>
        <taxon>Pseudomonadota</taxon>
        <taxon>Gammaproteobacteria</taxon>
        <taxon>Moraxellales</taxon>
        <taxon>Moraxellaceae</taxon>
        <taxon>Psychrobacter</taxon>
    </lineage>
</organism>
<accession>A0A1R4EIS2</accession>
<dbReference type="EC" id="3.5.4.26" evidence="13"/>
<feature type="binding site" evidence="15">
    <location>
        <position position="314"/>
    </location>
    <ligand>
        <name>substrate</name>
    </ligand>
</feature>
<comment type="pathway">
    <text evidence="2 13">Cofactor biosynthesis; riboflavin biosynthesis; 5-amino-6-(D-ribitylamino)uracil from GTP: step 2/4.</text>
</comment>
<dbReference type="PANTHER" id="PTHR38011:SF7">
    <property type="entry name" value="2,5-DIAMINO-6-RIBOSYLAMINO-4(3H)-PYRIMIDINONE 5'-PHOSPHATE REDUCTASE"/>
    <property type="match status" value="1"/>
</dbReference>
<feature type="active site" description="Proton donor" evidence="14">
    <location>
        <position position="89"/>
    </location>
</feature>
<evidence type="ECO:0000313" key="18">
    <source>
        <dbReference type="EMBL" id="SJM38376.1"/>
    </source>
</evidence>
<evidence type="ECO:0000256" key="14">
    <source>
        <dbReference type="PIRSR" id="PIRSR006769-1"/>
    </source>
</evidence>
<feature type="binding site" evidence="15">
    <location>
        <position position="237"/>
    </location>
    <ligand>
        <name>NADP(+)</name>
        <dbReference type="ChEBI" id="CHEBI:58349"/>
    </ligand>
</feature>
<dbReference type="Gene3D" id="3.40.140.10">
    <property type="entry name" value="Cytidine Deaminase, domain 2"/>
    <property type="match status" value="1"/>
</dbReference>
<comment type="similarity">
    <text evidence="4 13">In the N-terminal section; belongs to the cytidine and deoxycytidylate deaminase family.</text>
</comment>
<dbReference type="FunFam" id="3.40.140.10:FF:000025">
    <property type="entry name" value="Riboflavin biosynthesis protein RibD"/>
    <property type="match status" value="1"/>
</dbReference>
<evidence type="ECO:0000256" key="10">
    <source>
        <dbReference type="ARBA" id="ARBA00022857"/>
    </source>
</evidence>
<keyword evidence="9 13" id="KW-0862">Zinc</keyword>
<feature type="binding site" evidence="15">
    <location>
        <position position="233"/>
    </location>
    <ligand>
        <name>NADP(+)</name>
        <dbReference type="ChEBI" id="CHEBI:58349"/>
    </ligand>
</feature>
<evidence type="ECO:0000256" key="7">
    <source>
        <dbReference type="ARBA" id="ARBA00022723"/>
    </source>
</evidence>
<sequence>MFPKSGNTANFLGSSPLSIDDYQSTYLDHIEGVEAAKTEDFYYMNLAIEEAKKGLYTTRPNPAVGCIIVKNDLIIGSGFHPKAGEPHAEVFSLRNSTQSVAEATAYVTLEPCSHTGKTPPCAEALIQSGVSRVVIAGLDPNPKVAGRGVNMLLEAGIKVTVGVCTEQAEQLNLGFLKSMRYKMPYVRLKIASSLDGRTAMASGESKWITGPAAREDVQKVRALSGAIITGSQTVIEDDPSLNVRSTQLGVEAEQVPQPKVVVLDRRKRLSQEGTAKKIYKVLQNDQTLLWSDSDLEALLRALVVEHDIHDVLIEAGSRVSGSFITAGLVDELIVYQAPCVLGNSAQPMLSLDIENLSCQRRFQLMDCSRVGTDLKLVYKAI</sequence>
<dbReference type="EMBL" id="FUGD01000146">
    <property type="protein sequence ID" value="SJM38376.1"/>
    <property type="molecule type" value="Genomic_DNA"/>
</dbReference>
<evidence type="ECO:0000256" key="15">
    <source>
        <dbReference type="PIRSR" id="PIRSR006769-2"/>
    </source>
</evidence>
<dbReference type="SUPFAM" id="SSF53927">
    <property type="entry name" value="Cytidine deaminase-like"/>
    <property type="match status" value="1"/>
</dbReference>
<dbReference type="RefSeq" id="WP_077449725.1">
    <property type="nucleotide sequence ID" value="NZ_FUGD01000146.1"/>
</dbReference>
<dbReference type="Proteomes" id="UP000188169">
    <property type="component" value="Unassembled WGS sequence"/>
</dbReference>
<keyword evidence="8 13" id="KW-0378">Hydrolase</keyword>
<dbReference type="UniPathway" id="UPA00275">
    <property type="reaction ID" value="UER00401"/>
</dbReference>
<dbReference type="PIRSF" id="PIRSF006769">
    <property type="entry name" value="RibD"/>
    <property type="match status" value="1"/>
</dbReference>
<feature type="binding site" evidence="15">
    <location>
        <position position="191"/>
    </location>
    <ligand>
        <name>NADP(+)</name>
        <dbReference type="ChEBI" id="CHEBI:58349"/>
    </ligand>
</feature>
<evidence type="ECO:0000256" key="6">
    <source>
        <dbReference type="ARBA" id="ARBA00022619"/>
    </source>
</evidence>
<dbReference type="Gene3D" id="3.40.430.10">
    <property type="entry name" value="Dihydrofolate Reductase, subunit A"/>
    <property type="match status" value="1"/>
</dbReference>
<keyword evidence="11 13" id="KW-0560">Oxidoreductase</keyword>
<feature type="domain" description="CMP/dCMP-type deaminase" evidence="17">
    <location>
        <begin position="38"/>
        <end position="160"/>
    </location>
</feature>
<evidence type="ECO:0000256" key="8">
    <source>
        <dbReference type="ARBA" id="ARBA00022801"/>
    </source>
</evidence>
<dbReference type="InterPro" id="IPR024072">
    <property type="entry name" value="DHFR-like_dom_sf"/>
</dbReference>
<dbReference type="STRING" id="1945520.A1019T_02368"/>
<dbReference type="InterPro" id="IPR050765">
    <property type="entry name" value="Riboflavin_Biosynth_HTPR"/>
</dbReference>
<dbReference type="AlphaFoldDB" id="A0A1R4EIS2"/>
<evidence type="ECO:0000256" key="1">
    <source>
        <dbReference type="ARBA" id="ARBA00002151"/>
    </source>
</evidence>
<keyword evidence="10 13" id="KW-0521">NADP</keyword>
<comment type="function">
    <text evidence="1 13">Converts 2,5-diamino-6-(ribosylamino)-4(3h)-pyrimidinone 5'-phosphate into 5-amino-6-(ribosylamino)-2,4(1h,3h)-pyrimidinedione 5'-phosphate.</text>
</comment>
<dbReference type="Pfam" id="PF01872">
    <property type="entry name" value="RibD_C"/>
    <property type="match status" value="1"/>
</dbReference>
<dbReference type="PROSITE" id="PS51747">
    <property type="entry name" value="CYT_DCMP_DEAMINASES_2"/>
    <property type="match status" value="1"/>
</dbReference>
<dbReference type="InterPro" id="IPR016193">
    <property type="entry name" value="Cytidine_deaminase-like"/>
</dbReference>
<dbReference type="GO" id="GO:0046872">
    <property type="term" value="F:metal ion binding"/>
    <property type="evidence" value="ECO:0007669"/>
    <property type="project" value="UniProtKB-KW"/>
</dbReference>
<dbReference type="GO" id="GO:0009231">
    <property type="term" value="P:riboflavin biosynthetic process"/>
    <property type="evidence" value="ECO:0007669"/>
    <property type="project" value="UniProtKB-UniPathway"/>
</dbReference>
<evidence type="ECO:0000256" key="13">
    <source>
        <dbReference type="PIRNR" id="PIRNR006769"/>
    </source>
</evidence>
<evidence type="ECO:0000256" key="5">
    <source>
        <dbReference type="ARBA" id="ARBA00007417"/>
    </source>
</evidence>
<gene>
    <name evidence="18" type="primary">ribD</name>
    <name evidence="18" type="ORF">A1019T_02368</name>
</gene>
<protein>
    <recommendedName>
        <fullName evidence="13">Riboflavin biosynthesis protein RibD</fullName>
    </recommendedName>
    <domain>
        <recommendedName>
            <fullName evidence="13">Diaminohydroxyphosphoribosylaminopyrimidine deaminase</fullName>
            <shortName evidence="13">DRAP deaminase</shortName>
            <ecNumber evidence="13">3.5.4.26</ecNumber>
        </recommendedName>
        <alternativeName>
            <fullName evidence="13">Riboflavin-specific deaminase</fullName>
        </alternativeName>
    </domain>
    <domain>
        <recommendedName>
            <fullName evidence="13">5-amino-6-(5-phosphoribosylamino)uracil reductase</fullName>
            <ecNumber evidence="13">1.1.1.193</ecNumber>
        </recommendedName>
        <alternativeName>
            <fullName evidence="13">HTP reductase</fullName>
        </alternativeName>
    </domain>
</protein>
<evidence type="ECO:0000256" key="12">
    <source>
        <dbReference type="ARBA" id="ARBA00023268"/>
    </source>
</evidence>
<feature type="binding site" evidence="15">
    <location>
        <position position="244"/>
    </location>
    <ligand>
        <name>substrate</name>
    </ligand>
</feature>
<comment type="cofactor">
    <cofactor evidence="13 16">
        <name>Zn(2+)</name>
        <dbReference type="ChEBI" id="CHEBI:29105"/>
    </cofactor>
    <text evidence="13 16">Binds 1 zinc ion.</text>
</comment>
<feature type="binding site" evidence="16">
    <location>
        <position position="112"/>
    </location>
    <ligand>
        <name>Zn(2+)</name>
        <dbReference type="ChEBI" id="CHEBI:29105"/>
        <note>catalytic</note>
    </ligand>
</feature>
<feature type="binding site" evidence="15">
    <location>
        <position position="207"/>
    </location>
    <ligand>
        <name>NADP(+)</name>
        <dbReference type="ChEBI" id="CHEBI:58349"/>
    </ligand>
</feature>
<dbReference type="NCBIfam" id="TIGR00326">
    <property type="entry name" value="eubact_ribD"/>
    <property type="match status" value="1"/>
</dbReference>
<evidence type="ECO:0000256" key="3">
    <source>
        <dbReference type="ARBA" id="ARBA00004910"/>
    </source>
</evidence>
<evidence type="ECO:0000259" key="17">
    <source>
        <dbReference type="PROSITE" id="PS51747"/>
    </source>
</evidence>
<dbReference type="InterPro" id="IPR002734">
    <property type="entry name" value="RibDG_C"/>
</dbReference>
<feature type="binding site" evidence="16">
    <location>
        <position position="87"/>
    </location>
    <ligand>
        <name>Zn(2+)</name>
        <dbReference type="ChEBI" id="CHEBI:29105"/>
        <note>catalytic</note>
    </ligand>
</feature>
<feature type="binding site" evidence="15">
    <location>
        <position position="221"/>
    </location>
    <ligand>
        <name>NADP(+)</name>
        <dbReference type="ChEBI" id="CHEBI:58349"/>
    </ligand>
</feature>
<proteinExistence type="inferred from homology"/>
<name>A0A1R4EIS2_9GAMM</name>
<feature type="binding site" evidence="15">
    <location>
        <begin position="316"/>
        <end position="322"/>
    </location>
    <ligand>
        <name>NADP(+)</name>
        <dbReference type="ChEBI" id="CHEBI:58349"/>
    </ligand>
</feature>
<dbReference type="PANTHER" id="PTHR38011">
    <property type="entry name" value="DIHYDROFOLATE REDUCTASE FAMILY PROTEIN (AFU_ORTHOLOGUE AFUA_8G06820)"/>
    <property type="match status" value="1"/>
</dbReference>
<reference evidence="19" key="1">
    <citation type="submission" date="2017-02" db="EMBL/GenBank/DDBJ databases">
        <authorList>
            <person name="Mornico D."/>
        </authorList>
    </citation>
    <scope>NUCLEOTIDE SEQUENCE [LARGE SCALE GENOMIC DNA]</scope>
</reference>
<dbReference type="EC" id="1.1.1.193" evidence="13"/>